<feature type="compositionally biased region" description="Basic and acidic residues" evidence="1">
    <location>
        <begin position="57"/>
        <end position="115"/>
    </location>
</feature>
<name>A0AAN4ZCR6_9BILA</name>
<dbReference type="Proteomes" id="UP001328107">
    <property type="component" value="Unassembled WGS sequence"/>
</dbReference>
<evidence type="ECO:0000313" key="3">
    <source>
        <dbReference type="Proteomes" id="UP001328107"/>
    </source>
</evidence>
<reference evidence="3" key="1">
    <citation type="submission" date="2022-10" db="EMBL/GenBank/DDBJ databases">
        <title>Genome assembly of Pristionchus species.</title>
        <authorList>
            <person name="Yoshida K."/>
            <person name="Sommer R.J."/>
        </authorList>
    </citation>
    <scope>NUCLEOTIDE SEQUENCE [LARGE SCALE GENOMIC DNA]</scope>
    <source>
        <strain evidence="3">RS5460</strain>
    </source>
</reference>
<evidence type="ECO:0000256" key="1">
    <source>
        <dbReference type="SAM" id="MobiDB-lite"/>
    </source>
</evidence>
<evidence type="ECO:0000313" key="2">
    <source>
        <dbReference type="EMBL" id="GMR36088.1"/>
    </source>
</evidence>
<feature type="compositionally biased region" description="Low complexity" evidence="1">
    <location>
        <begin position="29"/>
        <end position="38"/>
    </location>
</feature>
<evidence type="ECO:0008006" key="4">
    <source>
        <dbReference type="Google" id="ProtNLM"/>
    </source>
</evidence>
<feature type="compositionally biased region" description="Acidic residues" evidence="1">
    <location>
        <begin position="1"/>
        <end position="18"/>
    </location>
</feature>
<dbReference type="EMBL" id="BTRK01000002">
    <property type="protein sequence ID" value="GMR36088.1"/>
    <property type="molecule type" value="Genomic_DNA"/>
</dbReference>
<protein>
    <recommendedName>
        <fullName evidence="4">BZIP domain-containing protein</fullName>
    </recommendedName>
</protein>
<sequence length="166" mass="19226">EEEEEEEESMSGDDDDDYIPQGLPQSTRSLPASKVASSPKKRSPRSRATSSSQKSETGSEKTRKPYTLKKDHEREGEKYKELRRKNNESVKRTRKNKEAEAKREKDRSEKEKNDLKEMVKKCMKYVGEGSTHLVEMFSQSQKELLYDLMKTSSRVNSHLPGSSRRH</sequence>
<proteinExistence type="predicted"/>
<feature type="compositionally biased region" description="Low complexity" evidence="1">
    <location>
        <begin position="46"/>
        <end position="55"/>
    </location>
</feature>
<dbReference type="AlphaFoldDB" id="A0AAN4ZCR6"/>
<gene>
    <name evidence="2" type="ORF">PMAYCL1PPCAC_06283</name>
</gene>
<organism evidence="2 3">
    <name type="scientific">Pristionchus mayeri</name>
    <dbReference type="NCBI Taxonomy" id="1317129"/>
    <lineage>
        <taxon>Eukaryota</taxon>
        <taxon>Metazoa</taxon>
        <taxon>Ecdysozoa</taxon>
        <taxon>Nematoda</taxon>
        <taxon>Chromadorea</taxon>
        <taxon>Rhabditida</taxon>
        <taxon>Rhabditina</taxon>
        <taxon>Diplogasteromorpha</taxon>
        <taxon>Diplogasteroidea</taxon>
        <taxon>Neodiplogasteridae</taxon>
        <taxon>Pristionchus</taxon>
    </lineage>
</organism>
<comment type="caution">
    <text evidence="2">The sequence shown here is derived from an EMBL/GenBank/DDBJ whole genome shotgun (WGS) entry which is preliminary data.</text>
</comment>
<feature type="region of interest" description="Disordered" evidence="1">
    <location>
        <begin position="1"/>
        <end position="115"/>
    </location>
</feature>
<accession>A0AAN4ZCR6</accession>
<keyword evidence="3" id="KW-1185">Reference proteome</keyword>
<feature type="non-terminal residue" evidence="2">
    <location>
        <position position="1"/>
    </location>
</feature>